<dbReference type="AlphaFoldDB" id="A0A2V0P0H8"/>
<reference evidence="2 3" key="1">
    <citation type="journal article" date="2018" name="Sci. Rep.">
        <title>Raphidocelis subcapitata (=Pseudokirchneriella subcapitata) provides an insight into genome evolution and environmental adaptations in the Sphaeropleales.</title>
        <authorList>
            <person name="Suzuki S."/>
            <person name="Yamaguchi H."/>
            <person name="Nakajima N."/>
            <person name="Kawachi M."/>
        </authorList>
    </citation>
    <scope>NUCLEOTIDE SEQUENCE [LARGE SCALE GENOMIC DNA]</scope>
    <source>
        <strain evidence="2 3">NIES-35</strain>
    </source>
</reference>
<gene>
    <name evidence="2" type="ORF">Rsub_06419</name>
</gene>
<name>A0A2V0P0H8_9CHLO</name>
<evidence type="ECO:0000256" key="1">
    <source>
        <dbReference type="SAM" id="SignalP"/>
    </source>
</evidence>
<dbReference type="OrthoDB" id="10404431at2759"/>
<evidence type="ECO:0000313" key="3">
    <source>
        <dbReference type="Proteomes" id="UP000247498"/>
    </source>
</evidence>
<feature type="chain" id="PRO_5015836567" evidence="1">
    <location>
        <begin position="28"/>
        <end position="150"/>
    </location>
</feature>
<keyword evidence="1" id="KW-0732">Signal</keyword>
<comment type="caution">
    <text evidence="2">The sequence shown here is derived from an EMBL/GenBank/DDBJ whole genome shotgun (WGS) entry which is preliminary data.</text>
</comment>
<dbReference type="InParanoid" id="A0A2V0P0H8"/>
<proteinExistence type="predicted"/>
<dbReference type="EMBL" id="BDRX01000040">
    <property type="protein sequence ID" value="GBF93381.1"/>
    <property type="molecule type" value="Genomic_DNA"/>
</dbReference>
<evidence type="ECO:0000313" key="2">
    <source>
        <dbReference type="EMBL" id="GBF93381.1"/>
    </source>
</evidence>
<accession>A0A2V0P0H8</accession>
<sequence length="150" mass="15518">MARAHPAAALALLLLLAAAAAPRPAAGQAPAAPAPGPEEFDNRGIKVEGKVKQIAAAVADCICDVPASAVSYEGTIGQSGLLNHQSVSTYRCTGPTRSRTPLLAACRENVRSGLLSSSRAHQCIRRYTNTWALGDAVDVQKARCEATRGG</sequence>
<organism evidence="2 3">
    <name type="scientific">Raphidocelis subcapitata</name>
    <dbReference type="NCBI Taxonomy" id="307507"/>
    <lineage>
        <taxon>Eukaryota</taxon>
        <taxon>Viridiplantae</taxon>
        <taxon>Chlorophyta</taxon>
        <taxon>core chlorophytes</taxon>
        <taxon>Chlorophyceae</taxon>
        <taxon>CS clade</taxon>
        <taxon>Sphaeropleales</taxon>
        <taxon>Selenastraceae</taxon>
        <taxon>Raphidocelis</taxon>
    </lineage>
</organism>
<feature type="signal peptide" evidence="1">
    <location>
        <begin position="1"/>
        <end position="27"/>
    </location>
</feature>
<keyword evidence="3" id="KW-1185">Reference proteome</keyword>
<protein>
    <submittedName>
        <fullName evidence="2">Uncharacterized protein</fullName>
    </submittedName>
</protein>
<dbReference type="Proteomes" id="UP000247498">
    <property type="component" value="Unassembled WGS sequence"/>
</dbReference>